<dbReference type="EMBL" id="CM055098">
    <property type="protein sequence ID" value="KAJ7549381.1"/>
    <property type="molecule type" value="Genomic_DNA"/>
</dbReference>
<evidence type="ECO:0000313" key="1">
    <source>
        <dbReference type="EMBL" id="KAJ7549381.1"/>
    </source>
</evidence>
<dbReference type="Proteomes" id="UP001162992">
    <property type="component" value="Chromosome 7"/>
</dbReference>
<gene>
    <name evidence="1" type="ORF">O6H91_07G051300</name>
</gene>
<comment type="caution">
    <text evidence="1">The sequence shown here is derived from an EMBL/GenBank/DDBJ whole genome shotgun (WGS) entry which is preliminary data.</text>
</comment>
<protein>
    <submittedName>
        <fullName evidence="1">Uncharacterized protein</fullName>
    </submittedName>
</protein>
<sequence length="1189" mass="132972">MASSLPLASLYCPFISCLRPSSRLLMSNSCNALSCYSLGVTNRTQGLGFKVQRKFKLGNAKWMQHKASYLGQLPQNGLHVSQVGKIQPRTPLKTNNPTFASQTKSAAVDDAHNFSKNAVTSLDPWTKAKTWVVFSDLHFSRRTCDTCLEVLQSVHAEANARDAGIIFLGDFWHSRGALPVELLNMVIAELRTWCCPAIFIPGNHDQVSFGGSTHALVVLEAINPQIKVFDEPTEFLGALWLPYRRDHSLLKKELEQHSAVKAIFAHLDVVGAFMNESFQAEEGVEPCIFPQDVPVFTGHYHKPHIVQNTLIEYIGSSYQVSSSERDQSKRFLLLNSNWEKLGDISIDVGSRHFLISQLKDSSFGKLEDLRSGDRVRLQLSTDTLEESVKSEMELLQTRGIQVEVIFPIVSSRPRIEQAEHLDVVGLFDLYVEKVGMSAGAASLGKSMLCNMGLPANLIQRSQVHLLLQNVEIEGFGPYLEPVNFPLARRGIRVICGKNMDSAGADSNGTGKSTLVMAPLWVLTGSTDPRPGSMKGLTSSDVVNQRAKVARVRIEGTVNEKPFLVERSVGRKTTLKFLFNGEDCTCQDVKLTQARIDDLIDTSVLQRIAFHGQYGIGGLLEASDKDFKEELSCVVSMKVWLTAKEQSLIDMRSKQTEFEHIRGELLQLDQQKQHLGVKVEEAKHRVQEWEENRARRYERAKLEVNKASESLHQAGVRCKGCFLSVKETFLNWQCVAQKLEHALSAEMDIWQSKCLTKNKEVLHPHHESLLKRATELSVEIKNQRALVTHKQSKVTSLKKNLLDLEVCDKCLQPIDTMFSSQKILQLEDDVAEGKSALEALLKDHRASEEELQSIGEAIAEQAQKQEMGIRKHKENMNSLQVQVKIVRESLASAQAVMKSANQFLNSADFVHSDESQGAVGTVDIRFDRFTLLDLLQEKAKSFQTLISELESEIEKVQVATSKVLQLNGDVYTASQTENPFIAESEALLSLLNEVEVQKKEKQMLHDSLFQQIGWLKELDDAFGHKGIQSYIFEESLLELQERASRYLEALSGGTLGLLLRPSKELRQSKASIERIDKIAIVRLSNGTIEHRNLRQLSGGERRRLALALTLGYAEFASQRTGLTCDFLVLDEVLQHLDSEGKARVAAVLKGLPQRTILVVSQTHSDVTDSFDVVDMVIKRNDTATVQISSR</sequence>
<name>A0ACC2D522_DIPCM</name>
<proteinExistence type="predicted"/>
<evidence type="ECO:0000313" key="2">
    <source>
        <dbReference type="Proteomes" id="UP001162992"/>
    </source>
</evidence>
<organism evidence="1 2">
    <name type="scientific">Diphasiastrum complanatum</name>
    <name type="common">Issler's clubmoss</name>
    <name type="synonym">Lycopodium complanatum</name>
    <dbReference type="NCBI Taxonomy" id="34168"/>
    <lineage>
        <taxon>Eukaryota</taxon>
        <taxon>Viridiplantae</taxon>
        <taxon>Streptophyta</taxon>
        <taxon>Embryophyta</taxon>
        <taxon>Tracheophyta</taxon>
        <taxon>Lycopodiopsida</taxon>
        <taxon>Lycopodiales</taxon>
        <taxon>Lycopodiaceae</taxon>
        <taxon>Lycopodioideae</taxon>
        <taxon>Diphasiastrum</taxon>
    </lineage>
</organism>
<accession>A0ACC2D522</accession>
<keyword evidence="2" id="KW-1185">Reference proteome</keyword>
<reference evidence="2" key="1">
    <citation type="journal article" date="2024" name="Proc. Natl. Acad. Sci. U.S.A.">
        <title>Extraordinary preservation of gene collinearity over three hundred million years revealed in homosporous lycophytes.</title>
        <authorList>
            <person name="Li C."/>
            <person name="Wickell D."/>
            <person name="Kuo L.Y."/>
            <person name="Chen X."/>
            <person name="Nie B."/>
            <person name="Liao X."/>
            <person name="Peng D."/>
            <person name="Ji J."/>
            <person name="Jenkins J."/>
            <person name="Williams M."/>
            <person name="Shu S."/>
            <person name="Plott C."/>
            <person name="Barry K."/>
            <person name="Rajasekar S."/>
            <person name="Grimwood J."/>
            <person name="Han X."/>
            <person name="Sun S."/>
            <person name="Hou Z."/>
            <person name="He W."/>
            <person name="Dai G."/>
            <person name="Sun C."/>
            <person name="Schmutz J."/>
            <person name="Leebens-Mack J.H."/>
            <person name="Li F.W."/>
            <person name="Wang L."/>
        </authorList>
    </citation>
    <scope>NUCLEOTIDE SEQUENCE [LARGE SCALE GENOMIC DNA]</scope>
    <source>
        <strain evidence="2">cv. PW_Plant_1</strain>
    </source>
</reference>